<keyword evidence="2" id="KW-1185">Reference proteome</keyword>
<evidence type="ECO:0000313" key="1">
    <source>
        <dbReference type="EMBL" id="AOE49420.1"/>
    </source>
</evidence>
<dbReference type="InterPro" id="IPR043504">
    <property type="entry name" value="Peptidase_S1_PA_chymotrypsin"/>
</dbReference>
<dbReference type="AlphaFoldDB" id="A0A1B3B9F6"/>
<dbReference type="EMBL" id="CP012418">
    <property type="protein sequence ID" value="AOE49420.1"/>
    <property type="molecule type" value="Genomic_DNA"/>
</dbReference>
<name>A0A1B3B9F6_9GAMM</name>
<dbReference type="Gene3D" id="2.40.10.10">
    <property type="entry name" value="Trypsin-like serine proteases"/>
    <property type="match status" value="2"/>
</dbReference>
<dbReference type="KEGG" id="ksd:KS2013_696"/>
<dbReference type="InterPro" id="IPR009003">
    <property type="entry name" value="Peptidase_S1_PA"/>
</dbReference>
<dbReference type="STRING" id="1144748.KS2013_696"/>
<dbReference type="SUPFAM" id="SSF50494">
    <property type="entry name" value="Trypsin-like serine proteases"/>
    <property type="match status" value="1"/>
</dbReference>
<dbReference type="Proteomes" id="UP000094147">
    <property type="component" value="Chromosome"/>
</dbReference>
<protein>
    <submittedName>
        <fullName evidence="1">Uncharacterized protein</fullName>
    </submittedName>
</protein>
<dbReference type="OrthoDB" id="5176514at2"/>
<reference evidence="2" key="1">
    <citation type="submission" date="2015-08" db="EMBL/GenBank/DDBJ databases">
        <authorList>
            <person name="Kim K.M."/>
        </authorList>
    </citation>
    <scope>NUCLEOTIDE SEQUENCE [LARGE SCALE GENOMIC DNA]</scope>
    <source>
        <strain evidence="2">KCTC 23892</strain>
    </source>
</reference>
<gene>
    <name evidence="1" type="ORF">KS2013_696</name>
</gene>
<sequence>MSGPNGDGIVTAAHCTGLNQFEESTSSIYGMTWRSEERGNGDAEYHTTSHIEPAEFYATSASIRDVNSIKSTIFMFPGSSVCEYGRSSNTRTCNHDVIATGVTATFTDGVTVKNLVRVTGDNSIGGDSGGGWSWNNKAWGVHSGSNGTTSLFTPVQRVQKELNVTIKTK</sequence>
<proteinExistence type="predicted"/>
<accession>A0A1B3B9F6</accession>
<organism evidence="1 2">
    <name type="scientific">Kangiella sediminilitoris</name>
    <dbReference type="NCBI Taxonomy" id="1144748"/>
    <lineage>
        <taxon>Bacteria</taxon>
        <taxon>Pseudomonadati</taxon>
        <taxon>Pseudomonadota</taxon>
        <taxon>Gammaproteobacteria</taxon>
        <taxon>Kangiellales</taxon>
        <taxon>Kangiellaceae</taxon>
        <taxon>Kangiella</taxon>
    </lineage>
</organism>
<dbReference type="RefSeq" id="WP_068989822.1">
    <property type="nucleotide sequence ID" value="NZ_CP012418.1"/>
</dbReference>
<evidence type="ECO:0000313" key="2">
    <source>
        <dbReference type="Proteomes" id="UP000094147"/>
    </source>
</evidence>